<dbReference type="Proteomes" id="UP000596742">
    <property type="component" value="Unassembled WGS sequence"/>
</dbReference>
<evidence type="ECO:0000313" key="1">
    <source>
        <dbReference type="EMBL" id="VDI07056.1"/>
    </source>
</evidence>
<sequence>MSVLVIVIILDARLKAEYTDIPKILFVATHKDKIPKNVETQREEVYSGIEELFKNHEGRQHLVLNQKIFINATDELDSEIDVLKKTITDLTFQHPCWGERLPNASVPLELEIADLVFEGKHILSLTEVEELNAASKGSVLSFDQLREFLHLQNLQGKIVYFDIPHLRDWVIINPILLVEIMRSFVKGI</sequence>
<name>A0A8B6CN19_MYTGA</name>
<gene>
    <name evidence="1" type="ORF">MGAL_10B086406</name>
</gene>
<evidence type="ECO:0008006" key="3">
    <source>
        <dbReference type="Google" id="ProtNLM"/>
    </source>
</evidence>
<reference evidence="1" key="1">
    <citation type="submission" date="2018-11" db="EMBL/GenBank/DDBJ databases">
        <authorList>
            <person name="Alioto T."/>
            <person name="Alioto T."/>
        </authorList>
    </citation>
    <scope>NUCLEOTIDE SEQUENCE</scope>
</reference>
<protein>
    <recommendedName>
        <fullName evidence="3">C-terminal of Roc (COR) domain-containing protein</fullName>
    </recommendedName>
</protein>
<comment type="caution">
    <text evidence="1">The sequence shown here is derived from an EMBL/GenBank/DDBJ whole genome shotgun (WGS) entry which is preliminary data.</text>
</comment>
<evidence type="ECO:0000313" key="2">
    <source>
        <dbReference type="Proteomes" id="UP000596742"/>
    </source>
</evidence>
<keyword evidence="2" id="KW-1185">Reference proteome</keyword>
<organism evidence="1 2">
    <name type="scientific">Mytilus galloprovincialis</name>
    <name type="common">Mediterranean mussel</name>
    <dbReference type="NCBI Taxonomy" id="29158"/>
    <lineage>
        <taxon>Eukaryota</taxon>
        <taxon>Metazoa</taxon>
        <taxon>Spiralia</taxon>
        <taxon>Lophotrochozoa</taxon>
        <taxon>Mollusca</taxon>
        <taxon>Bivalvia</taxon>
        <taxon>Autobranchia</taxon>
        <taxon>Pteriomorphia</taxon>
        <taxon>Mytilida</taxon>
        <taxon>Mytiloidea</taxon>
        <taxon>Mytilidae</taxon>
        <taxon>Mytilinae</taxon>
        <taxon>Mytilus</taxon>
    </lineage>
</organism>
<dbReference type="OrthoDB" id="5962960at2759"/>
<proteinExistence type="predicted"/>
<accession>A0A8B6CN19</accession>
<dbReference type="AlphaFoldDB" id="A0A8B6CN19"/>
<dbReference type="EMBL" id="UYJE01001997">
    <property type="protein sequence ID" value="VDI07056.1"/>
    <property type="molecule type" value="Genomic_DNA"/>
</dbReference>